<dbReference type="PANTHER" id="PTHR10589:SF29">
    <property type="entry name" value="UBIQUITIN CARBOXYL-TERMINAL HYDROLASE"/>
    <property type="match status" value="1"/>
</dbReference>
<evidence type="ECO:0000259" key="9">
    <source>
        <dbReference type="PROSITE" id="PS52048"/>
    </source>
</evidence>
<evidence type="ECO:0000256" key="1">
    <source>
        <dbReference type="ARBA" id="ARBA00000707"/>
    </source>
</evidence>
<evidence type="ECO:0000313" key="10">
    <source>
        <dbReference type="EMBL" id="KAH0958000.1"/>
    </source>
</evidence>
<feature type="site" description="Transition state stabilizer" evidence="6">
    <location>
        <position position="332"/>
    </location>
</feature>
<sequence>MARRAKTDREAAAADKTLTSALGQSLEQVAERIADKVAEKLASVVADKLADTFVANITSDVFDKIASRVADKIEAKTQDQPAEQSPGEISDKTEPSSPAGQLSTEAPHEVEDEPHDVSTEAVIWVAAASPDLLAEQDLETADKVESEPAAAEQAPEETAPKVEAEPQAPLAELPVPVRPDDGPAIFAAGGKRRSPETEDAPPQKRARTADDVTPRRNPKRAANEAAEHVARDGVALPDDLLMEALRPLSAEEIEAWEGWVELESEPAFFNFIVKKLGVKGVTIKELLSLESWSMGLLPKPVFGLVFLFQYTPQLDDEEDDSDDDAPVWFANQTTPNSCASVALLNIIMNTEQVELCEQLQVFKESTKDLSSPLRGRRIGANGFIRAAHNSFVRRIDMLEADLCLSNEVDSAKPRRSKKSVAPKKGRKQGPAASEEFGFHFIAYVPANGFVWELDGMRANPRNVGPLNPEDWTEVATPRIQQRIQEYGNSANGFSLIAMCQSPLDALRSAIASHASAIDRLRSRFQDDAAFARLISADEGLLGVIDNDTALGEFGLQQPDVADAEVPKFVAELMSRPDMDAQQAHGLYEKLVAGTKFAMAKYREETIAVSQEEERVRGRQKDYTPALHCWMTKLANKGVLEDVIRMSQ</sequence>
<dbReference type="Pfam" id="PF01088">
    <property type="entry name" value="Peptidase_C12"/>
    <property type="match status" value="1"/>
</dbReference>
<evidence type="ECO:0000256" key="6">
    <source>
        <dbReference type="PROSITE-ProRule" id="PRU01393"/>
    </source>
</evidence>
<proteinExistence type="inferred from homology"/>
<dbReference type="Proteomes" id="UP000824596">
    <property type="component" value="Unassembled WGS sequence"/>
</dbReference>
<dbReference type="RefSeq" id="XP_044715514.1">
    <property type="nucleotide sequence ID" value="XM_044869563.1"/>
</dbReference>
<evidence type="ECO:0000256" key="7">
    <source>
        <dbReference type="RuleBase" id="RU361215"/>
    </source>
</evidence>
<comment type="caution">
    <text evidence="10">The sequence shown here is derived from an EMBL/GenBank/DDBJ whole genome shotgun (WGS) entry which is preliminary data.</text>
</comment>
<feature type="compositionally biased region" description="Low complexity" evidence="8">
    <location>
        <begin position="147"/>
        <end position="157"/>
    </location>
</feature>
<dbReference type="InterPro" id="IPR038765">
    <property type="entry name" value="Papain-like_cys_pep_sf"/>
</dbReference>
<name>A0A9P8MMR9_9HYPO</name>
<feature type="site" description="Important for enzyme activity" evidence="6">
    <location>
        <position position="454"/>
    </location>
</feature>
<protein>
    <recommendedName>
        <fullName evidence="7">Ubiquitin carboxyl-terminal hydrolase</fullName>
        <ecNumber evidence="7">3.4.19.12</ecNumber>
    </recommendedName>
</protein>
<comment type="similarity">
    <text evidence="6 7">Belongs to the peptidase C12 family.</text>
</comment>
<dbReference type="PROSITE" id="PS52048">
    <property type="entry name" value="UCH_DOMAIN"/>
    <property type="match status" value="1"/>
</dbReference>
<keyword evidence="5 6" id="KW-0788">Thiol protease</keyword>
<feature type="region of interest" description="Disordered" evidence="8">
    <location>
        <begin position="186"/>
        <end position="227"/>
    </location>
</feature>
<keyword evidence="2 6" id="KW-0645">Protease</keyword>
<keyword evidence="11" id="KW-1185">Reference proteome</keyword>
<reference evidence="10" key="1">
    <citation type="submission" date="2021-09" db="EMBL/GenBank/DDBJ databases">
        <title>A high-quality genome of the endoparasitic fungus Hirsutella rhossiliensis with a comparison of Hirsutella genomes reveals transposable elements contributing to genome size variation.</title>
        <authorList>
            <person name="Lin R."/>
            <person name="Jiao Y."/>
            <person name="Sun X."/>
            <person name="Ling J."/>
            <person name="Xie B."/>
            <person name="Cheng X."/>
        </authorList>
    </citation>
    <scope>NUCLEOTIDE SEQUENCE</scope>
    <source>
        <strain evidence="10">HR02</strain>
    </source>
</reference>
<dbReference type="InterPro" id="IPR036959">
    <property type="entry name" value="Peptidase_C12_UCH_sf"/>
</dbReference>
<evidence type="ECO:0000313" key="11">
    <source>
        <dbReference type="Proteomes" id="UP000824596"/>
    </source>
</evidence>
<accession>A0A9P8MMR9</accession>
<dbReference type="InterPro" id="IPR001578">
    <property type="entry name" value="Peptidase_C12_UCH"/>
</dbReference>
<organism evidence="10 11">
    <name type="scientific">Hirsutella rhossiliensis</name>
    <dbReference type="NCBI Taxonomy" id="111463"/>
    <lineage>
        <taxon>Eukaryota</taxon>
        <taxon>Fungi</taxon>
        <taxon>Dikarya</taxon>
        <taxon>Ascomycota</taxon>
        <taxon>Pezizomycotina</taxon>
        <taxon>Sordariomycetes</taxon>
        <taxon>Hypocreomycetidae</taxon>
        <taxon>Hypocreales</taxon>
        <taxon>Ophiocordycipitaceae</taxon>
        <taxon>Hirsutella</taxon>
    </lineage>
</organism>
<evidence type="ECO:0000256" key="4">
    <source>
        <dbReference type="ARBA" id="ARBA00022801"/>
    </source>
</evidence>
<keyword evidence="3 6" id="KW-0833">Ubl conjugation pathway</keyword>
<dbReference type="OrthoDB" id="1924260at2759"/>
<dbReference type="PRINTS" id="PR00707">
    <property type="entry name" value="UBCTHYDRLASE"/>
</dbReference>
<dbReference type="GeneID" id="68360221"/>
<dbReference type="FunFam" id="3.40.532.10:FF:000010">
    <property type="entry name" value="Ubiquitin carboxyl-terminal hydrolase"/>
    <property type="match status" value="1"/>
</dbReference>
<keyword evidence="4 6" id="KW-0378">Hydrolase</keyword>
<evidence type="ECO:0000256" key="3">
    <source>
        <dbReference type="ARBA" id="ARBA00022786"/>
    </source>
</evidence>
<dbReference type="GO" id="GO:0004843">
    <property type="term" value="F:cysteine-type deubiquitinase activity"/>
    <property type="evidence" value="ECO:0007669"/>
    <property type="project" value="UniProtKB-UniRule"/>
</dbReference>
<feature type="active site" description="Nucleophile" evidence="6">
    <location>
        <position position="338"/>
    </location>
</feature>
<dbReference type="PANTHER" id="PTHR10589">
    <property type="entry name" value="UBIQUITIN CARBOXYL-TERMINAL HYDROLASE"/>
    <property type="match status" value="1"/>
</dbReference>
<dbReference type="GO" id="GO:0016579">
    <property type="term" value="P:protein deubiquitination"/>
    <property type="evidence" value="ECO:0007669"/>
    <property type="project" value="TreeGrafter"/>
</dbReference>
<dbReference type="Gene3D" id="3.40.532.10">
    <property type="entry name" value="Peptidase C12, ubiquitin carboxyl-terminal hydrolase"/>
    <property type="match status" value="1"/>
</dbReference>
<feature type="compositionally biased region" description="Polar residues" evidence="8">
    <location>
        <begin position="95"/>
        <end position="104"/>
    </location>
</feature>
<dbReference type="EMBL" id="JAIZPD010000018">
    <property type="protein sequence ID" value="KAH0958000.1"/>
    <property type="molecule type" value="Genomic_DNA"/>
</dbReference>
<comment type="catalytic activity">
    <reaction evidence="1 6 7">
        <text>Thiol-dependent hydrolysis of ester, thioester, amide, peptide and isopeptide bonds formed by the C-terminal Gly of ubiquitin (a 76-residue protein attached to proteins as an intracellular targeting signal).</text>
        <dbReference type="EC" id="3.4.19.12"/>
    </reaction>
</comment>
<feature type="region of interest" description="Disordered" evidence="8">
    <location>
        <begin position="73"/>
        <end position="123"/>
    </location>
</feature>
<dbReference type="GO" id="GO:0006511">
    <property type="term" value="P:ubiquitin-dependent protein catabolic process"/>
    <property type="evidence" value="ECO:0007669"/>
    <property type="project" value="UniProtKB-UniRule"/>
</dbReference>
<evidence type="ECO:0000256" key="2">
    <source>
        <dbReference type="ARBA" id="ARBA00022670"/>
    </source>
</evidence>
<feature type="domain" description="UCH catalytic" evidence="9">
    <location>
        <begin position="258"/>
        <end position="500"/>
    </location>
</feature>
<evidence type="ECO:0000256" key="5">
    <source>
        <dbReference type="ARBA" id="ARBA00022807"/>
    </source>
</evidence>
<feature type="active site" description="Proton donor" evidence="6">
    <location>
        <position position="439"/>
    </location>
</feature>
<dbReference type="EC" id="3.4.19.12" evidence="7"/>
<dbReference type="SUPFAM" id="SSF54001">
    <property type="entry name" value="Cysteine proteinases"/>
    <property type="match status" value="1"/>
</dbReference>
<dbReference type="GO" id="GO:0005737">
    <property type="term" value="C:cytoplasm"/>
    <property type="evidence" value="ECO:0007669"/>
    <property type="project" value="TreeGrafter"/>
</dbReference>
<dbReference type="AlphaFoldDB" id="A0A9P8MMR9"/>
<gene>
    <name evidence="10" type="ORF">HRG_11093</name>
</gene>
<feature type="region of interest" description="Disordered" evidence="8">
    <location>
        <begin position="140"/>
        <end position="167"/>
    </location>
</feature>
<evidence type="ECO:0000256" key="8">
    <source>
        <dbReference type="SAM" id="MobiDB-lite"/>
    </source>
</evidence>